<accession>A0A9P6TE21</accession>
<sequence>MKIPTETPLLPGSSKVPGRLRPLQVQVITLLNFYQLTHHTQTDSVKTYPRYVN</sequence>
<dbReference type="EMBL" id="MU167238">
    <property type="protein sequence ID" value="KAG0148300.1"/>
    <property type="molecule type" value="Genomic_DNA"/>
</dbReference>
<evidence type="ECO:0000313" key="1">
    <source>
        <dbReference type="EMBL" id="KAG0148300.1"/>
    </source>
</evidence>
<evidence type="ECO:0000313" key="2">
    <source>
        <dbReference type="Proteomes" id="UP000886653"/>
    </source>
</evidence>
<protein>
    <submittedName>
        <fullName evidence="1">Uncharacterized protein</fullName>
    </submittedName>
</protein>
<keyword evidence="2" id="KW-1185">Reference proteome</keyword>
<reference evidence="1" key="1">
    <citation type="submission" date="2013-11" db="EMBL/GenBank/DDBJ databases">
        <title>Genome sequence of the fusiform rust pathogen reveals effectors for host alternation and coevolution with pine.</title>
        <authorList>
            <consortium name="DOE Joint Genome Institute"/>
            <person name="Smith K."/>
            <person name="Pendleton A."/>
            <person name="Kubisiak T."/>
            <person name="Anderson C."/>
            <person name="Salamov A."/>
            <person name="Aerts A."/>
            <person name="Riley R."/>
            <person name="Clum A."/>
            <person name="Lindquist E."/>
            <person name="Ence D."/>
            <person name="Campbell M."/>
            <person name="Kronenberg Z."/>
            <person name="Feau N."/>
            <person name="Dhillon B."/>
            <person name="Hamelin R."/>
            <person name="Burleigh J."/>
            <person name="Smith J."/>
            <person name="Yandell M."/>
            <person name="Nelson C."/>
            <person name="Grigoriev I."/>
            <person name="Davis J."/>
        </authorList>
    </citation>
    <scope>NUCLEOTIDE SEQUENCE</scope>
    <source>
        <strain evidence="1">G11</strain>
    </source>
</reference>
<name>A0A9P6TE21_9BASI</name>
<dbReference type="Proteomes" id="UP000886653">
    <property type="component" value="Unassembled WGS sequence"/>
</dbReference>
<gene>
    <name evidence="1" type="ORF">CROQUDRAFT_90421</name>
</gene>
<comment type="caution">
    <text evidence="1">The sequence shown here is derived from an EMBL/GenBank/DDBJ whole genome shotgun (WGS) entry which is preliminary data.</text>
</comment>
<proteinExistence type="predicted"/>
<organism evidence="1 2">
    <name type="scientific">Cronartium quercuum f. sp. fusiforme G11</name>
    <dbReference type="NCBI Taxonomy" id="708437"/>
    <lineage>
        <taxon>Eukaryota</taxon>
        <taxon>Fungi</taxon>
        <taxon>Dikarya</taxon>
        <taxon>Basidiomycota</taxon>
        <taxon>Pucciniomycotina</taxon>
        <taxon>Pucciniomycetes</taxon>
        <taxon>Pucciniales</taxon>
        <taxon>Coleosporiaceae</taxon>
        <taxon>Cronartium</taxon>
    </lineage>
</organism>
<dbReference type="AlphaFoldDB" id="A0A9P6TE21"/>